<dbReference type="AlphaFoldDB" id="A0A0K8REW6"/>
<sequence>MMVDGKYEEHGSFIFIMRTTRLIVAMLVLVAICKPASRTVAIKGAQNLAPNCRKKKFQDSFVRTILARVRVEEVPC</sequence>
<evidence type="ECO:0000313" key="1">
    <source>
        <dbReference type="EMBL" id="JAA69660.1"/>
    </source>
</evidence>
<name>A0A0K8REW6_IXORI</name>
<accession>A0A0K8REW6</accession>
<protein>
    <submittedName>
        <fullName evidence="1">Putative salp15</fullName>
    </submittedName>
</protein>
<proteinExistence type="evidence at transcript level"/>
<dbReference type="EMBL" id="GADI01004148">
    <property type="protein sequence ID" value="JAA69660.1"/>
    <property type="molecule type" value="mRNA"/>
</dbReference>
<organism evidence="1">
    <name type="scientific">Ixodes ricinus</name>
    <name type="common">Common tick</name>
    <name type="synonym">Acarus ricinus</name>
    <dbReference type="NCBI Taxonomy" id="34613"/>
    <lineage>
        <taxon>Eukaryota</taxon>
        <taxon>Metazoa</taxon>
        <taxon>Ecdysozoa</taxon>
        <taxon>Arthropoda</taxon>
        <taxon>Chelicerata</taxon>
        <taxon>Arachnida</taxon>
        <taxon>Acari</taxon>
        <taxon>Parasitiformes</taxon>
        <taxon>Ixodida</taxon>
        <taxon>Ixodoidea</taxon>
        <taxon>Ixodidae</taxon>
        <taxon>Ixodinae</taxon>
        <taxon>Ixodes</taxon>
    </lineage>
</organism>
<reference evidence="1" key="1">
    <citation type="submission" date="2012-12" db="EMBL/GenBank/DDBJ databases">
        <title>Identification and characterization of a phenylalanine ammonia-lyase gene family in Isatis indigotica Fort.</title>
        <authorList>
            <person name="Liu Q."/>
            <person name="Chen J."/>
            <person name="Zhou X."/>
            <person name="Di P."/>
            <person name="Xiao Y."/>
            <person name="Xuan H."/>
            <person name="Zhang L."/>
            <person name="Chen W."/>
        </authorList>
    </citation>
    <scope>NUCLEOTIDE SEQUENCE</scope>
    <source>
        <tissue evidence="1">Salivary gland</tissue>
    </source>
</reference>